<reference evidence="3" key="1">
    <citation type="journal article" date="2014" name="Int. J. Syst. Evol. Microbiol.">
        <title>Complete genome sequence of Corynebacterium casei LMG S-19264T (=DSM 44701T), isolated from a smear-ripened cheese.</title>
        <authorList>
            <consortium name="US DOE Joint Genome Institute (JGI-PGF)"/>
            <person name="Walter F."/>
            <person name="Albersmeier A."/>
            <person name="Kalinowski J."/>
            <person name="Ruckert C."/>
        </authorList>
    </citation>
    <scope>NUCLEOTIDE SEQUENCE</scope>
    <source>
        <strain evidence="3">CGMCC 1.12195</strain>
    </source>
</reference>
<dbReference type="HAMAP" id="MF_00795">
    <property type="entry name" value="CutC"/>
    <property type="match status" value="1"/>
</dbReference>
<organism evidence="3 4">
    <name type="scientific">Parapedobacter pyrenivorans</name>
    <dbReference type="NCBI Taxonomy" id="1305674"/>
    <lineage>
        <taxon>Bacteria</taxon>
        <taxon>Pseudomonadati</taxon>
        <taxon>Bacteroidota</taxon>
        <taxon>Sphingobacteriia</taxon>
        <taxon>Sphingobacteriales</taxon>
        <taxon>Sphingobacteriaceae</taxon>
        <taxon>Parapedobacter</taxon>
    </lineage>
</organism>
<dbReference type="Gene3D" id="3.20.20.380">
    <property type="entry name" value="Copper homeostasis (CutC) domain"/>
    <property type="match status" value="1"/>
</dbReference>
<dbReference type="SUPFAM" id="SSF110395">
    <property type="entry name" value="CutC-like"/>
    <property type="match status" value="1"/>
</dbReference>
<name>A0A917HPQ9_9SPHI</name>
<keyword evidence="4" id="KW-1185">Reference proteome</keyword>
<dbReference type="InterPro" id="IPR036822">
    <property type="entry name" value="CutC-like_dom_sf"/>
</dbReference>
<evidence type="ECO:0000256" key="1">
    <source>
        <dbReference type="ARBA" id="ARBA00007768"/>
    </source>
</evidence>
<dbReference type="FunFam" id="3.20.20.380:FF:000001">
    <property type="entry name" value="Copper homeostasis protein CutC"/>
    <property type="match status" value="1"/>
</dbReference>
<dbReference type="PANTHER" id="PTHR12598">
    <property type="entry name" value="COPPER HOMEOSTASIS PROTEIN CUTC"/>
    <property type="match status" value="1"/>
</dbReference>
<dbReference type="Pfam" id="PF03932">
    <property type="entry name" value="CutC"/>
    <property type="match status" value="1"/>
</dbReference>
<protein>
    <recommendedName>
        <fullName evidence="2">PF03932 family protein CutC</fullName>
    </recommendedName>
</protein>
<keyword evidence="2" id="KW-0963">Cytoplasm</keyword>
<evidence type="ECO:0000256" key="2">
    <source>
        <dbReference type="HAMAP-Rule" id="MF_00795"/>
    </source>
</evidence>
<comment type="similarity">
    <text evidence="1 2">Belongs to the CutC family.</text>
</comment>
<comment type="caution">
    <text evidence="2">Once thought to be involved in copper homeostasis, experiments in E.coli have shown this is not the case.</text>
</comment>
<dbReference type="Proteomes" id="UP000660862">
    <property type="component" value="Unassembled WGS sequence"/>
</dbReference>
<dbReference type="GO" id="GO:0005737">
    <property type="term" value="C:cytoplasm"/>
    <property type="evidence" value="ECO:0007669"/>
    <property type="project" value="UniProtKB-SubCell"/>
</dbReference>
<dbReference type="PANTHER" id="PTHR12598:SF0">
    <property type="entry name" value="COPPER HOMEOSTASIS PROTEIN CUTC HOMOLOG"/>
    <property type="match status" value="1"/>
</dbReference>
<proteinExistence type="inferred from homology"/>
<evidence type="ECO:0000313" key="3">
    <source>
        <dbReference type="EMBL" id="GGG85120.1"/>
    </source>
</evidence>
<sequence length="246" mass="26210">MPMKKSYQLEVCANSIASALAAQEGGADRVEFCQNLEMGGTTPSLGQIWLARAGLSIGMHVLIRPRAGDFLYTDLEFEEMKADILFCKEAKCDGVVIGLLQANGSVDAVRTAELVALAHPLHVTFHRAFDVCREPFEALETIIASGCARLLTSGMKNTAWEGGRLIKTLVDQAGGRIEVMPGSGINEHNIADVAMATGATAFHSSAKVAIASGMTYVNDAIVGMGEGGWVSSKEKIRQLADILQNL</sequence>
<dbReference type="EMBL" id="BMER01000001">
    <property type="protein sequence ID" value="GGG85120.1"/>
    <property type="molecule type" value="Genomic_DNA"/>
</dbReference>
<reference evidence="3" key="2">
    <citation type="submission" date="2020-09" db="EMBL/GenBank/DDBJ databases">
        <authorList>
            <person name="Sun Q."/>
            <person name="Zhou Y."/>
        </authorList>
    </citation>
    <scope>NUCLEOTIDE SEQUENCE</scope>
    <source>
        <strain evidence="3">CGMCC 1.12195</strain>
    </source>
</reference>
<dbReference type="AlphaFoldDB" id="A0A917HPQ9"/>
<gene>
    <name evidence="2 3" type="primary">cutC</name>
    <name evidence="3" type="ORF">GCM10007415_18040</name>
</gene>
<dbReference type="InterPro" id="IPR005627">
    <property type="entry name" value="CutC-like"/>
</dbReference>
<dbReference type="GO" id="GO:0005507">
    <property type="term" value="F:copper ion binding"/>
    <property type="evidence" value="ECO:0007669"/>
    <property type="project" value="TreeGrafter"/>
</dbReference>
<comment type="subcellular location">
    <subcellularLocation>
        <location evidence="2">Cytoplasm</location>
    </subcellularLocation>
</comment>
<comment type="caution">
    <text evidence="3">The sequence shown here is derived from an EMBL/GenBank/DDBJ whole genome shotgun (WGS) entry which is preliminary data.</text>
</comment>
<accession>A0A917HPQ9</accession>
<evidence type="ECO:0000313" key="4">
    <source>
        <dbReference type="Proteomes" id="UP000660862"/>
    </source>
</evidence>